<evidence type="ECO:0000313" key="2">
    <source>
        <dbReference type="EMBL" id="QSG10810.1"/>
    </source>
</evidence>
<dbReference type="InterPro" id="IPR002686">
    <property type="entry name" value="Transposase_17"/>
</dbReference>
<protein>
    <submittedName>
        <fullName evidence="2">REP element-mobilizing transposase RayT</fullName>
    </submittedName>
</protein>
<dbReference type="Proteomes" id="UP000663305">
    <property type="component" value="Chromosome"/>
</dbReference>
<dbReference type="AlphaFoldDB" id="A0A897N8S9"/>
<accession>A0A897N8S9</accession>
<dbReference type="SMART" id="SM01321">
    <property type="entry name" value="Y1_Tnp"/>
    <property type="match status" value="1"/>
</dbReference>
<dbReference type="NCBIfam" id="NF033573">
    <property type="entry name" value="transpos_IS200"/>
    <property type="match status" value="1"/>
</dbReference>
<dbReference type="GO" id="GO:0006313">
    <property type="term" value="P:DNA transposition"/>
    <property type="evidence" value="ECO:0007669"/>
    <property type="project" value="InterPro"/>
</dbReference>
<evidence type="ECO:0000313" key="3">
    <source>
        <dbReference type="Proteomes" id="UP000663305"/>
    </source>
</evidence>
<dbReference type="GO" id="GO:0003677">
    <property type="term" value="F:DNA binding"/>
    <property type="evidence" value="ECO:0007669"/>
    <property type="project" value="InterPro"/>
</dbReference>
<dbReference type="InterPro" id="IPR036515">
    <property type="entry name" value="Transposase_17_sf"/>
</dbReference>
<dbReference type="SUPFAM" id="SSF143422">
    <property type="entry name" value="Transposase IS200-like"/>
    <property type="match status" value="1"/>
</dbReference>
<dbReference type="PANTHER" id="PTHR33360:SF4">
    <property type="entry name" value="TRANSPOSASE IS200-LIKE PROTEIN"/>
    <property type="match status" value="1"/>
</dbReference>
<reference evidence="2" key="1">
    <citation type="submission" date="2020-11" db="EMBL/GenBank/DDBJ databases">
        <title>Carbohydrate-dependent, anaerobic sulfur respiration: A novel catabolism in halophilic archaea.</title>
        <authorList>
            <person name="Sorokin D.Y."/>
            <person name="Messina E."/>
            <person name="Smedile F."/>
            <person name="La Cono V."/>
            <person name="Hallsworth J.E."/>
            <person name="Yakimov M.M."/>
        </authorList>
    </citation>
    <scope>NUCLEOTIDE SEQUENCE</scope>
    <source>
        <strain evidence="2">HSR-Bgl</strain>
    </source>
</reference>
<dbReference type="EMBL" id="CP064789">
    <property type="protein sequence ID" value="QSG10810.1"/>
    <property type="molecule type" value="Genomic_DNA"/>
</dbReference>
<dbReference type="Gene3D" id="3.30.70.1290">
    <property type="entry name" value="Transposase IS200-like"/>
    <property type="match status" value="1"/>
</dbReference>
<organism evidence="2 3">
    <name type="scientific">Halapricum desulfuricans</name>
    <dbReference type="NCBI Taxonomy" id="2841257"/>
    <lineage>
        <taxon>Archaea</taxon>
        <taxon>Methanobacteriati</taxon>
        <taxon>Methanobacteriota</taxon>
        <taxon>Stenosarchaea group</taxon>
        <taxon>Halobacteria</taxon>
        <taxon>Halobacteriales</taxon>
        <taxon>Haloarculaceae</taxon>
        <taxon>Halapricum</taxon>
    </lineage>
</organism>
<sequence length="102" mass="11835">MEYDLDTGAHSVYSLHYHLILTTMYRRGVLTEERTQFIRGVIEGFADKYGITLTNLDGEDDHVHILFRAEPTTDLVKFINTVKGATARRIRNEYEDELKTDL</sequence>
<gene>
    <name evidence="2" type="primary">rAYT</name>
    <name evidence="2" type="ORF">HSBGL_0373</name>
</gene>
<dbReference type="PANTHER" id="PTHR33360">
    <property type="entry name" value="TRANSPOSASE FOR INSERTION SEQUENCE ELEMENT IS200"/>
    <property type="match status" value="1"/>
</dbReference>
<feature type="domain" description="Transposase IS200-like" evidence="1">
    <location>
        <begin position="12"/>
        <end position="100"/>
    </location>
</feature>
<proteinExistence type="predicted"/>
<name>A0A897N8S9_9EURY</name>
<dbReference type="GO" id="GO:0004803">
    <property type="term" value="F:transposase activity"/>
    <property type="evidence" value="ECO:0007669"/>
    <property type="project" value="InterPro"/>
</dbReference>
<evidence type="ECO:0000259" key="1">
    <source>
        <dbReference type="SMART" id="SM01321"/>
    </source>
</evidence>
<dbReference type="Pfam" id="PF01797">
    <property type="entry name" value="Y1_Tnp"/>
    <property type="match status" value="1"/>
</dbReference>